<feature type="transmembrane region" description="Helical" evidence="1">
    <location>
        <begin position="65"/>
        <end position="86"/>
    </location>
</feature>
<feature type="transmembrane region" description="Helical" evidence="1">
    <location>
        <begin position="238"/>
        <end position="256"/>
    </location>
</feature>
<feature type="transmembrane region" description="Helical" evidence="1">
    <location>
        <begin position="263"/>
        <end position="281"/>
    </location>
</feature>
<feature type="transmembrane region" description="Helical" evidence="1">
    <location>
        <begin position="200"/>
        <end position="226"/>
    </location>
</feature>
<evidence type="ECO:0000256" key="1">
    <source>
        <dbReference type="SAM" id="Phobius"/>
    </source>
</evidence>
<sequence>MRRLAWLALAVLIGLGTAAVTGVRIADATDSTPYLLATAALLAIGLYGSTYGIDLAAARQDRRLIVTAVTVGVVVKAAVIGGSLALAWQDPLFLLLGIVVAQIDPLSVAALLGEDRLSPRARTVLAAWSSFDDPITVVLTVYAAAVTTGALGLSGRGEQGVHVADGLLAYAADLGLNLAFAAVVWLLWRHGVRDRPRWASILLAAAVAVAVWQFWMLGLALIGLFLRPAWLDRLLPRITQGALYAATVLLGLLLIGGVALPRGVTLGLAAFAAQILVGWLLTRNMPAADRLHLAFAQQNGITAIILALRLESQFAGVVAVVAPAILVTNLTHHAANHLLDRRARVRASA</sequence>
<feature type="transmembrane region" description="Helical" evidence="1">
    <location>
        <begin position="92"/>
        <end position="113"/>
    </location>
</feature>
<evidence type="ECO:0000313" key="2">
    <source>
        <dbReference type="EMBL" id="GIG11228.1"/>
    </source>
</evidence>
<proteinExistence type="predicted"/>
<dbReference type="Proteomes" id="UP000630887">
    <property type="component" value="Unassembled WGS sequence"/>
</dbReference>
<keyword evidence="1" id="KW-0812">Transmembrane</keyword>
<keyword evidence="1" id="KW-1133">Transmembrane helix</keyword>
<name>A0A8J3KYT9_9ACTN</name>
<feature type="transmembrane region" description="Helical" evidence="1">
    <location>
        <begin position="167"/>
        <end position="188"/>
    </location>
</feature>
<feature type="transmembrane region" description="Helical" evidence="1">
    <location>
        <begin position="34"/>
        <end position="53"/>
    </location>
</feature>
<keyword evidence="3" id="KW-1185">Reference proteome</keyword>
<dbReference type="EMBL" id="BONI01000123">
    <property type="protein sequence ID" value="GIG11228.1"/>
    <property type="molecule type" value="Genomic_DNA"/>
</dbReference>
<accession>A0A8J3KYT9</accession>
<protein>
    <recommendedName>
        <fullName evidence="4">NhaP-type Na+/H+ or K+/H+ antiporter</fullName>
    </recommendedName>
</protein>
<organism evidence="2 3">
    <name type="scientific">Catellatospora coxensis</name>
    <dbReference type="NCBI Taxonomy" id="310354"/>
    <lineage>
        <taxon>Bacteria</taxon>
        <taxon>Bacillati</taxon>
        <taxon>Actinomycetota</taxon>
        <taxon>Actinomycetes</taxon>
        <taxon>Micromonosporales</taxon>
        <taxon>Micromonosporaceae</taxon>
        <taxon>Catellatospora</taxon>
    </lineage>
</organism>
<dbReference type="RefSeq" id="WP_203699181.1">
    <property type="nucleotide sequence ID" value="NZ_BAAALC010000032.1"/>
</dbReference>
<comment type="caution">
    <text evidence="2">The sequence shown here is derived from an EMBL/GenBank/DDBJ whole genome shotgun (WGS) entry which is preliminary data.</text>
</comment>
<reference evidence="2 3" key="1">
    <citation type="submission" date="2021-01" db="EMBL/GenBank/DDBJ databases">
        <title>Whole genome shotgun sequence of Catellatospora coxensis NBRC 107359.</title>
        <authorList>
            <person name="Komaki H."/>
            <person name="Tamura T."/>
        </authorList>
    </citation>
    <scope>NUCLEOTIDE SEQUENCE [LARGE SCALE GENOMIC DNA]</scope>
    <source>
        <strain evidence="2 3">NBRC 107359</strain>
    </source>
</reference>
<keyword evidence="1" id="KW-0472">Membrane</keyword>
<gene>
    <name evidence="2" type="ORF">Cco03nite_79280</name>
</gene>
<evidence type="ECO:0008006" key="4">
    <source>
        <dbReference type="Google" id="ProtNLM"/>
    </source>
</evidence>
<dbReference type="AlphaFoldDB" id="A0A8J3KYT9"/>
<feature type="transmembrane region" description="Helical" evidence="1">
    <location>
        <begin position="314"/>
        <end position="335"/>
    </location>
</feature>
<feature type="transmembrane region" description="Helical" evidence="1">
    <location>
        <begin position="134"/>
        <end position="155"/>
    </location>
</feature>
<evidence type="ECO:0000313" key="3">
    <source>
        <dbReference type="Proteomes" id="UP000630887"/>
    </source>
</evidence>